<dbReference type="InterPro" id="IPR023031">
    <property type="entry name" value="OPRT"/>
</dbReference>
<dbReference type="Gene3D" id="3.40.50.2020">
    <property type="match status" value="1"/>
</dbReference>
<feature type="binding site" evidence="6">
    <location>
        <position position="377"/>
    </location>
    <ligand>
        <name>5-phospho-alpha-D-ribose 1-diphosphate</name>
        <dbReference type="ChEBI" id="CHEBI:58017"/>
        <note>ligand shared between dimeric partners</note>
    </ligand>
</feature>
<dbReference type="RefSeq" id="WP_169366188.1">
    <property type="nucleotide sequence ID" value="NZ_JAAVJL010000009.1"/>
</dbReference>
<dbReference type="InterPro" id="IPR013785">
    <property type="entry name" value="Aldolase_TIM"/>
</dbReference>
<comment type="catalytic activity">
    <reaction evidence="6">
        <text>orotidine 5'-phosphate + diphosphate = orotate + 5-phospho-alpha-D-ribose 1-diphosphate</text>
        <dbReference type="Rhea" id="RHEA:10380"/>
        <dbReference type="ChEBI" id="CHEBI:30839"/>
        <dbReference type="ChEBI" id="CHEBI:33019"/>
        <dbReference type="ChEBI" id="CHEBI:57538"/>
        <dbReference type="ChEBI" id="CHEBI:58017"/>
        <dbReference type="EC" id="2.4.2.10"/>
    </reaction>
</comment>
<dbReference type="Gene3D" id="3.20.20.70">
    <property type="entry name" value="Aldolase class I"/>
    <property type="match status" value="1"/>
</dbReference>
<dbReference type="CDD" id="cd06223">
    <property type="entry name" value="PRTases_typeI"/>
    <property type="match status" value="1"/>
</dbReference>
<comment type="pathway">
    <text evidence="1 6">Pyrimidine metabolism; UMP biosynthesis via de novo pathway; UMP from orotate: step 1/2.</text>
</comment>
<dbReference type="InterPro" id="IPR000836">
    <property type="entry name" value="PRTase_dom"/>
</dbReference>
<evidence type="ECO:0000313" key="8">
    <source>
        <dbReference type="EMBL" id="NMF61246.1"/>
    </source>
</evidence>
<dbReference type="SUPFAM" id="SSF53271">
    <property type="entry name" value="PRTase-like"/>
    <property type="match status" value="1"/>
</dbReference>
<evidence type="ECO:0000256" key="2">
    <source>
        <dbReference type="ARBA" id="ARBA00011971"/>
    </source>
</evidence>
<dbReference type="InterPro" id="IPR004467">
    <property type="entry name" value="Or_phspho_trans_dom"/>
</dbReference>
<evidence type="ECO:0000256" key="3">
    <source>
        <dbReference type="ARBA" id="ARBA00022676"/>
    </source>
</evidence>
<proteinExistence type="inferred from homology"/>
<keyword evidence="9" id="KW-1185">Reference proteome</keyword>
<dbReference type="GO" id="GO:0004588">
    <property type="term" value="F:orotate phosphoribosyltransferase activity"/>
    <property type="evidence" value="ECO:0007669"/>
    <property type="project" value="UniProtKB-EC"/>
</dbReference>
<reference evidence="8 9" key="1">
    <citation type="submission" date="2020-03" db="EMBL/GenBank/DDBJ databases">
        <title>Draft Genome Sequence of 2-Methylisoborneol Producing Pseudanabaena yagii Strain GIHE-NHR1 Isolated from North Han River in South Korea.</title>
        <authorList>
            <person name="Jeong J."/>
        </authorList>
    </citation>
    <scope>NUCLEOTIDE SEQUENCE [LARGE SCALE GENOMIC DNA]</scope>
    <source>
        <strain evidence="8 9">GIHE-NHR1</strain>
    </source>
</reference>
<dbReference type="EMBL" id="JAAVJL010000009">
    <property type="protein sequence ID" value="NMF61246.1"/>
    <property type="molecule type" value="Genomic_DNA"/>
</dbReference>
<dbReference type="InterPro" id="IPR011060">
    <property type="entry name" value="RibuloseP-bd_barrel"/>
</dbReference>
<comment type="similarity">
    <text evidence="6">Belongs to the purine/pyrimidine phosphoribosyltransferase family. PyrE subfamily.</text>
</comment>
<keyword evidence="6" id="KW-0460">Magnesium</keyword>
<keyword evidence="3 6" id="KW-0328">Glycosyltransferase</keyword>
<dbReference type="Pfam" id="PF00156">
    <property type="entry name" value="Pribosyltran"/>
    <property type="match status" value="1"/>
</dbReference>
<evidence type="ECO:0000256" key="4">
    <source>
        <dbReference type="ARBA" id="ARBA00022679"/>
    </source>
</evidence>
<dbReference type="PANTHER" id="PTHR19278:SF9">
    <property type="entry name" value="URIDINE 5'-MONOPHOSPHATE SYNTHASE"/>
    <property type="match status" value="1"/>
</dbReference>
<dbReference type="NCBIfam" id="TIGR00336">
    <property type="entry name" value="pyrE"/>
    <property type="match status" value="1"/>
</dbReference>
<feature type="binding site" description="in other chain" evidence="6">
    <location>
        <position position="378"/>
    </location>
    <ligand>
        <name>5-phospho-alpha-D-ribose 1-diphosphate</name>
        <dbReference type="ChEBI" id="CHEBI:58017"/>
        <note>ligand shared between dimeric partners</note>
    </ligand>
</feature>
<dbReference type="InterPro" id="IPR029057">
    <property type="entry name" value="PRTase-like"/>
</dbReference>
<dbReference type="Proteomes" id="UP000738376">
    <property type="component" value="Unassembled WGS sequence"/>
</dbReference>
<evidence type="ECO:0000259" key="7">
    <source>
        <dbReference type="Pfam" id="PF00156"/>
    </source>
</evidence>
<feature type="binding site" description="in other chain" evidence="6">
    <location>
        <begin position="403"/>
        <end position="411"/>
    </location>
    <ligand>
        <name>5-phospho-alpha-D-ribose 1-diphosphate</name>
        <dbReference type="ChEBI" id="CHEBI:58017"/>
        <note>ligand shared between dimeric partners</note>
    </ligand>
</feature>
<sequence>MNFCDKLGKAMTRNQSLLSVELAPNPQIWPQHLGGWEEAHVHIWELEEWLQWLIVETADLVCAYTLTFEFYRALGASGLGLLRQILATIPHHIPVILDAQHSDSHTSRIFAQMIFKVWQVDAVTLNPYIGQDGVTPFLIYPDKAVFILCATDNSSTAMLQEYPSHQSPFYLNLVEQAKTWGIAEQLGLEVAGSAEVFARIRAISPERLILADDISLEPTELKAFLKAGLTSNADGLIISTPDDLLGCESPRNAIRLLQNDINQIIADMNQGNPTCSVWFPNVCLLQEHPHKDLILQLYDIGCIQFGDFVQASGATFPYYIDLRTIISHPQVFEQVLKAYANILQTLTFDLIAGIPYGSLPTATGLGLRLNYPMIFPRKEVQAHGSRRLVEGKFRNGDTVVLIDDVLITGKSVLESIEKLQSVGLMVKDVVVLIDLKEDVNQKIERQDYQAHAVLKFSEIAETLYKAGRLDSAQFDIW</sequence>
<evidence type="ECO:0000256" key="5">
    <source>
        <dbReference type="ARBA" id="ARBA00022975"/>
    </source>
</evidence>
<keyword evidence="4 6" id="KW-0808">Transferase</keyword>
<comment type="cofactor">
    <cofactor evidence="6">
        <name>Mg(2+)</name>
        <dbReference type="ChEBI" id="CHEBI:18420"/>
    </cofactor>
</comment>
<comment type="function">
    <text evidence="6">Catalyzes the transfer of a ribosyl phosphate group from 5-phosphoribose 1-diphosphate to orotate, leading to the formation of orotidine monophosphate (OMP).</text>
</comment>
<accession>A0ABX1M0Z7</accession>
<dbReference type="NCBIfam" id="NF004034">
    <property type="entry name" value="PRK05500.1"/>
    <property type="match status" value="1"/>
</dbReference>
<dbReference type="PANTHER" id="PTHR19278">
    <property type="entry name" value="OROTATE PHOSPHORIBOSYLTRANSFERASE"/>
    <property type="match status" value="1"/>
</dbReference>
<feature type="domain" description="Phosphoribosyltransferase" evidence="7">
    <location>
        <begin position="327"/>
        <end position="453"/>
    </location>
</feature>
<evidence type="ECO:0000256" key="6">
    <source>
        <dbReference type="HAMAP-Rule" id="MF_01208"/>
    </source>
</evidence>
<protein>
    <recommendedName>
        <fullName evidence="2 6">Orotate phosphoribosyltransferase</fullName>
        <shortName evidence="6">OPRT</shortName>
        <shortName evidence="6">OPRTase</shortName>
        <ecNumber evidence="2 6">2.4.2.10</ecNumber>
    </recommendedName>
</protein>
<organism evidence="8 9">
    <name type="scientific">Pseudanabaena yagii GIHE-NHR1</name>
    <dbReference type="NCBI Taxonomy" id="2722753"/>
    <lineage>
        <taxon>Bacteria</taxon>
        <taxon>Bacillati</taxon>
        <taxon>Cyanobacteriota</taxon>
        <taxon>Cyanophyceae</taxon>
        <taxon>Pseudanabaenales</taxon>
        <taxon>Pseudanabaenaceae</taxon>
        <taxon>Pseudanabaena</taxon>
        <taxon>Pseudanabaena yagii</taxon>
    </lineage>
</organism>
<keyword evidence="8" id="KW-0456">Lyase</keyword>
<dbReference type="SUPFAM" id="SSF51366">
    <property type="entry name" value="Ribulose-phoshate binding barrel"/>
    <property type="match status" value="1"/>
</dbReference>
<comment type="caution">
    <text evidence="6">Lacks conserved residue(s) required for the propagation of feature annotation.</text>
</comment>
<evidence type="ECO:0000256" key="1">
    <source>
        <dbReference type="ARBA" id="ARBA00004889"/>
    </source>
</evidence>
<dbReference type="GO" id="GO:0004590">
    <property type="term" value="F:orotidine-5'-phosphate decarboxylase activity"/>
    <property type="evidence" value="ECO:0007669"/>
    <property type="project" value="UniProtKB-EC"/>
</dbReference>
<gene>
    <name evidence="6" type="primary">pyrE</name>
    <name evidence="8" type="ORF">HC246_25305</name>
</gene>
<feature type="binding site" evidence="6">
    <location>
        <position position="383"/>
    </location>
    <ligand>
        <name>5-phospho-alpha-D-ribose 1-diphosphate</name>
        <dbReference type="ChEBI" id="CHEBI:58017"/>
        <note>ligand shared between dimeric partners</note>
    </ligand>
</feature>
<evidence type="ECO:0000313" key="9">
    <source>
        <dbReference type="Proteomes" id="UP000738376"/>
    </source>
</evidence>
<dbReference type="EC" id="2.4.2.10" evidence="2 6"/>
<dbReference type="HAMAP" id="MF_01208">
    <property type="entry name" value="PyrE"/>
    <property type="match status" value="1"/>
</dbReference>
<comment type="subunit">
    <text evidence="6">Homodimer.</text>
</comment>
<keyword evidence="5 6" id="KW-0665">Pyrimidine biosynthesis</keyword>
<name>A0ABX1M0Z7_9CYAN</name>
<comment type="caution">
    <text evidence="8">The sequence shown here is derived from an EMBL/GenBank/DDBJ whole genome shotgun (WGS) entry which is preliminary data.</text>
</comment>